<feature type="transmembrane region" description="Helical" evidence="7">
    <location>
        <begin position="5"/>
        <end position="24"/>
    </location>
</feature>
<gene>
    <name evidence="10" type="ORF">DS031_14550</name>
</gene>
<name>A0A366XX95_9BACI</name>
<keyword evidence="7" id="KW-0812">Transmembrane</keyword>
<dbReference type="AlphaFoldDB" id="A0A366XX95"/>
<keyword evidence="3 6" id="KW-0378">Hydrolase</keyword>
<evidence type="ECO:0000256" key="3">
    <source>
        <dbReference type="ARBA" id="ARBA00022801"/>
    </source>
</evidence>
<protein>
    <recommendedName>
        <fullName evidence="12">M48 family peptidase</fullName>
    </recommendedName>
</protein>
<dbReference type="RefSeq" id="WP_113806805.1">
    <property type="nucleotide sequence ID" value="NZ_QOCW01000016.1"/>
</dbReference>
<dbReference type="GO" id="GO:0006508">
    <property type="term" value="P:proteolysis"/>
    <property type="evidence" value="ECO:0007669"/>
    <property type="project" value="UniProtKB-KW"/>
</dbReference>
<evidence type="ECO:0000313" key="10">
    <source>
        <dbReference type="EMBL" id="RBW68763.1"/>
    </source>
</evidence>
<comment type="caution">
    <text evidence="10">The sequence shown here is derived from an EMBL/GenBank/DDBJ whole genome shotgun (WGS) entry which is preliminary data.</text>
</comment>
<keyword evidence="1 6" id="KW-0645">Protease</keyword>
<evidence type="ECO:0000313" key="11">
    <source>
        <dbReference type="Proteomes" id="UP000253314"/>
    </source>
</evidence>
<evidence type="ECO:0000256" key="4">
    <source>
        <dbReference type="ARBA" id="ARBA00022833"/>
    </source>
</evidence>
<proteinExistence type="inferred from homology"/>
<accession>A0A366XX95</accession>
<keyword evidence="7" id="KW-0472">Membrane</keyword>
<dbReference type="Pfam" id="PF16491">
    <property type="entry name" value="Peptidase_M48_N"/>
    <property type="match status" value="1"/>
</dbReference>
<comment type="similarity">
    <text evidence="6">Belongs to the peptidase M48 family.</text>
</comment>
<dbReference type="EMBL" id="QOCW01000016">
    <property type="protein sequence ID" value="RBW68763.1"/>
    <property type="molecule type" value="Genomic_DNA"/>
</dbReference>
<keyword evidence="4 6" id="KW-0862">Zinc</keyword>
<dbReference type="GO" id="GO:0004222">
    <property type="term" value="F:metalloendopeptidase activity"/>
    <property type="evidence" value="ECO:0007669"/>
    <property type="project" value="InterPro"/>
</dbReference>
<comment type="cofactor">
    <cofactor evidence="6">
        <name>Zn(2+)</name>
        <dbReference type="ChEBI" id="CHEBI:29105"/>
    </cofactor>
    <text evidence="6">Binds 1 zinc ion per subunit.</text>
</comment>
<evidence type="ECO:0000259" key="9">
    <source>
        <dbReference type="Pfam" id="PF16491"/>
    </source>
</evidence>
<feature type="domain" description="CAAX prenyl protease 1 N-terminal" evidence="9">
    <location>
        <begin position="69"/>
        <end position="201"/>
    </location>
</feature>
<evidence type="ECO:0000259" key="8">
    <source>
        <dbReference type="Pfam" id="PF01435"/>
    </source>
</evidence>
<feature type="transmembrane region" description="Helical" evidence="7">
    <location>
        <begin position="144"/>
        <end position="166"/>
    </location>
</feature>
<dbReference type="GO" id="GO:0046872">
    <property type="term" value="F:metal ion binding"/>
    <property type="evidence" value="ECO:0007669"/>
    <property type="project" value="UniProtKB-KW"/>
</dbReference>
<organism evidence="10 11">
    <name type="scientific">Bacillus taeanensis</name>
    <dbReference type="NCBI Taxonomy" id="273032"/>
    <lineage>
        <taxon>Bacteria</taxon>
        <taxon>Bacillati</taxon>
        <taxon>Bacillota</taxon>
        <taxon>Bacilli</taxon>
        <taxon>Bacillales</taxon>
        <taxon>Bacillaceae</taxon>
        <taxon>Bacillus</taxon>
    </lineage>
</organism>
<evidence type="ECO:0000256" key="6">
    <source>
        <dbReference type="RuleBase" id="RU003983"/>
    </source>
</evidence>
<dbReference type="InterPro" id="IPR032456">
    <property type="entry name" value="Peptidase_M48_N"/>
</dbReference>
<dbReference type="PANTHER" id="PTHR10120">
    <property type="entry name" value="CAAX PRENYL PROTEASE 1"/>
    <property type="match status" value="1"/>
</dbReference>
<evidence type="ECO:0008006" key="12">
    <source>
        <dbReference type="Google" id="ProtNLM"/>
    </source>
</evidence>
<feature type="transmembrane region" description="Helical" evidence="7">
    <location>
        <begin position="173"/>
        <end position="196"/>
    </location>
</feature>
<keyword evidence="11" id="KW-1185">Reference proteome</keyword>
<feature type="transmembrane region" description="Helical" evidence="7">
    <location>
        <begin position="62"/>
        <end position="82"/>
    </location>
</feature>
<keyword evidence="5 6" id="KW-0482">Metalloprotease</keyword>
<dbReference type="Proteomes" id="UP000253314">
    <property type="component" value="Unassembled WGS sequence"/>
</dbReference>
<sequence length="346" mass="40026">MKKFYVIFTIFYLLYAGAIAVYLLQLEPGYVPEMYKGTASDPAQFMTAGEIKEAYHLQLIEYFTYFLSTPLDLLILILIMAFSVKIRNKAINIAKKSRWQLAYYYTVLTIAMTLLYLPLDLFFYHLNLRYELSSQSFLSWSIDFAIGFALELVLGFLFLLFLYWLIAKQPKKWWLTMAFLSLSFNILILFLAPVVFMPLFNDYQPIQNQELKAEIQELAKESGIPNAKILEMNMSKQSNGINAFVTGIGSNKMIVLGDTAIENMTTEEIKFVIAHEIGHYKLNHIYNSLILAFILSFLFGYGTYKIYHVPLKNSGIIGAWKNKLILQRCRCFSCRSSSLQCLFHRL</sequence>
<dbReference type="OrthoDB" id="9781930at2"/>
<dbReference type="Pfam" id="PF01435">
    <property type="entry name" value="Peptidase_M48"/>
    <property type="match status" value="1"/>
</dbReference>
<feature type="transmembrane region" description="Helical" evidence="7">
    <location>
        <begin position="285"/>
        <end position="304"/>
    </location>
</feature>
<feature type="domain" description="Peptidase M48" evidence="8">
    <location>
        <begin position="205"/>
        <end position="315"/>
    </location>
</feature>
<keyword evidence="2" id="KW-0479">Metal-binding</keyword>
<dbReference type="Gene3D" id="3.30.2010.10">
    <property type="entry name" value="Metalloproteases ('zincins'), catalytic domain"/>
    <property type="match status" value="1"/>
</dbReference>
<evidence type="ECO:0000256" key="5">
    <source>
        <dbReference type="ARBA" id="ARBA00023049"/>
    </source>
</evidence>
<dbReference type="InterPro" id="IPR001915">
    <property type="entry name" value="Peptidase_M48"/>
</dbReference>
<evidence type="ECO:0000256" key="7">
    <source>
        <dbReference type="SAM" id="Phobius"/>
    </source>
</evidence>
<evidence type="ECO:0000256" key="1">
    <source>
        <dbReference type="ARBA" id="ARBA00022670"/>
    </source>
</evidence>
<feature type="transmembrane region" description="Helical" evidence="7">
    <location>
        <begin position="102"/>
        <end position="124"/>
    </location>
</feature>
<keyword evidence="7" id="KW-1133">Transmembrane helix</keyword>
<evidence type="ECO:0000256" key="2">
    <source>
        <dbReference type="ARBA" id="ARBA00022723"/>
    </source>
</evidence>
<reference evidence="10 11" key="1">
    <citation type="submission" date="2018-07" db="EMBL/GenBank/DDBJ databases">
        <title>Lottiidibacillus patelloidae gen. nov., sp. nov., isolated from the intestinal tract of a marine limpet and the reclassification of B. taeanensis BH030017T, B. algicola KMM 3737T and B. hwajinpoensis SW-72T as genus Lottiidibacillus.</title>
        <authorList>
            <person name="Liu R."/>
            <person name="Huang Z."/>
        </authorList>
    </citation>
    <scope>NUCLEOTIDE SEQUENCE [LARGE SCALE GENOMIC DNA]</scope>
    <source>
        <strain evidence="10 11">BH030017</strain>
    </source>
</reference>